<evidence type="ECO:0000256" key="1">
    <source>
        <dbReference type="ARBA" id="ARBA00004496"/>
    </source>
</evidence>
<dbReference type="InterPro" id="IPR002364">
    <property type="entry name" value="Quin_OxRdtase/zeta-crystal_CS"/>
</dbReference>
<dbReference type="SUPFAM" id="SSF50129">
    <property type="entry name" value="GroES-like"/>
    <property type="match status" value="1"/>
</dbReference>
<dbReference type="GO" id="GO:0016491">
    <property type="term" value="F:oxidoreductase activity"/>
    <property type="evidence" value="ECO:0007669"/>
    <property type="project" value="InterPro"/>
</dbReference>
<keyword evidence="4" id="KW-0521">NADP</keyword>
<dbReference type="SMART" id="SM00829">
    <property type="entry name" value="PKS_ER"/>
    <property type="match status" value="1"/>
</dbReference>
<dbReference type="InterPro" id="IPR020843">
    <property type="entry name" value="ER"/>
</dbReference>
<proteinExistence type="predicted"/>
<dbReference type="PANTHER" id="PTHR44154">
    <property type="entry name" value="QUINONE OXIDOREDUCTASE"/>
    <property type="match status" value="1"/>
</dbReference>
<dbReference type="GO" id="GO:0008270">
    <property type="term" value="F:zinc ion binding"/>
    <property type="evidence" value="ECO:0007669"/>
    <property type="project" value="InterPro"/>
</dbReference>
<dbReference type="CDD" id="cd08272">
    <property type="entry name" value="MDR6"/>
    <property type="match status" value="1"/>
</dbReference>
<dbReference type="eggNOG" id="COG0604">
    <property type="taxonomic scope" value="Bacteria"/>
</dbReference>
<evidence type="ECO:0000259" key="7">
    <source>
        <dbReference type="SMART" id="SM00829"/>
    </source>
</evidence>
<evidence type="ECO:0000313" key="8">
    <source>
        <dbReference type="EMBL" id="AAS81505.1"/>
    </source>
</evidence>
<dbReference type="PANTHER" id="PTHR44154:SF1">
    <property type="entry name" value="QUINONE OXIDOREDUCTASE"/>
    <property type="match status" value="1"/>
</dbReference>
<dbReference type="AlphaFoldDB" id="Q72IG9"/>
<dbReference type="EMBL" id="AE017221">
    <property type="protein sequence ID" value="AAS81505.1"/>
    <property type="molecule type" value="Genomic_DNA"/>
</dbReference>
<keyword evidence="5" id="KW-0694">RNA-binding</keyword>
<gene>
    <name evidence="8" type="ordered locus">TT_C1163</name>
</gene>
<dbReference type="Gene3D" id="3.40.50.720">
    <property type="entry name" value="NAD(P)-binding Rossmann-like Domain"/>
    <property type="match status" value="1"/>
</dbReference>
<evidence type="ECO:0000256" key="2">
    <source>
        <dbReference type="ARBA" id="ARBA00011881"/>
    </source>
</evidence>
<evidence type="ECO:0000256" key="3">
    <source>
        <dbReference type="ARBA" id="ARBA00022490"/>
    </source>
</evidence>
<dbReference type="Pfam" id="PF00107">
    <property type="entry name" value="ADH_zinc_N"/>
    <property type="match status" value="1"/>
</dbReference>
<dbReference type="Gene3D" id="3.90.180.10">
    <property type="entry name" value="Medium-chain alcohol dehydrogenases, catalytic domain"/>
    <property type="match status" value="1"/>
</dbReference>
<evidence type="ECO:0000256" key="6">
    <source>
        <dbReference type="ARBA" id="ARBA00022990"/>
    </source>
</evidence>
<dbReference type="SUPFAM" id="SSF51735">
    <property type="entry name" value="NAD(P)-binding Rossmann-fold domains"/>
    <property type="match status" value="1"/>
</dbReference>
<name>Q72IG9_THET2</name>
<dbReference type="GO" id="GO:0003723">
    <property type="term" value="F:RNA binding"/>
    <property type="evidence" value="ECO:0007669"/>
    <property type="project" value="UniProtKB-KW"/>
</dbReference>
<comment type="subunit">
    <text evidence="2">Homotetramer.</text>
</comment>
<feature type="domain" description="Enoyl reductase (ER)" evidence="7">
    <location>
        <begin position="10"/>
        <end position="314"/>
    </location>
</feature>
<dbReference type="PROSITE" id="PS01162">
    <property type="entry name" value="QOR_ZETA_CRYSTAL"/>
    <property type="match status" value="1"/>
</dbReference>
<sequence>MRAVVLKGFGGLEMLEERDLPVPEPGPGEVLVRNLAVAVNPVDAKIRAAGRWAGVEPPFVLGYDAAGVVAKVGPGVKDLKEGDEVYYTPEIFGNPHGTYAEYTPVPAGIVAKKPKNLSFAEAAAIPLAGGTAWEAVVRRLAVRPGETVLVMGGAGGVGSFAVQFAKAAGAYVIATASAENLPVLKELGADLTLDYRGPWAEEVLKATEGQGVDAAFETAGESLVERVIPVVRPFGRIATILPPQGNLSGLYTKNQTLYGVFLTRERKRLLEMRPLFERGLARPLIAEVLPFSLENLRKAHARMDSGHGRGKIVLTFQA</sequence>
<dbReference type="InterPro" id="IPR051603">
    <property type="entry name" value="Zinc-ADH_QOR/CCCR"/>
</dbReference>
<dbReference type="InterPro" id="IPR013149">
    <property type="entry name" value="ADH-like_C"/>
</dbReference>
<reference evidence="8 9" key="1">
    <citation type="journal article" date="2004" name="Nat. Biotechnol.">
        <title>The genome sequence of the extreme thermophile Thermus thermophilus.</title>
        <authorList>
            <person name="Henne A."/>
            <person name="Brueggemann H."/>
            <person name="Raasch C."/>
            <person name="Wiezer A."/>
            <person name="Hartsch T."/>
            <person name="Liesegang H."/>
            <person name="Johann A."/>
            <person name="Lienard T."/>
            <person name="Gohl O."/>
            <person name="Martinez-Arias R."/>
            <person name="Jacobi C."/>
            <person name="Starkuviene V."/>
            <person name="Schlenczeck S."/>
            <person name="Dencker S."/>
            <person name="Huber R."/>
            <person name="Klenk H.-P."/>
            <person name="Overbeek R."/>
            <person name="Kramer W."/>
            <person name="Merkl R."/>
            <person name="Gottschalk G."/>
            <person name="Fritz H.-J."/>
        </authorList>
    </citation>
    <scope>NUCLEOTIDE SEQUENCE [LARGE SCALE GENOMIC DNA]</scope>
    <source>
        <strain evidence="9">ATCC BAA-163 / DSM 7039 / HB27</strain>
    </source>
</reference>
<evidence type="ECO:0000313" key="9">
    <source>
        <dbReference type="Proteomes" id="UP000000592"/>
    </source>
</evidence>
<comment type="subcellular location">
    <subcellularLocation>
        <location evidence="1">Cytoplasm</location>
    </subcellularLocation>
</comment>
<dbReference type="InterPro" id="IPR013154">
    <property type="entry name" value="ADH-like_N"/>
</dbReference>
<dbReference type="GO" id="GO:0005737">
    <property type="term" value="C:cytoplasm"/>
    <property type="evidence" value="ECO:0007669"/>
    <property type="project" value="UniProtKB-SubCell"/>
</dbReference>
<keyword evidence="6" id="KW-0007">Acetylation</keyword>
<dbReference type="RefSeq" id="WP_011173574.1">
    <property type="nucleotide sequence ID" value="NC_005835.1"/>
</dbReference>
<dbReference type="InterPro" id="IPR036291">
    <property type="entry name" value="NAD(P)-bd_dom_sf"/>
</dbReference>
<organism evidence="8 9">
    <name type="scientific">Thermus thermophilus (strain ATCC BAA-163 / DSM 7039 / HB27)</name>
    <dbReference type="NCBI Taxonomy" id="262724"/>
    <lineage>
        <taxon>Bacteria</taxon>
        <taxon>Thermotogati</taxon>
        <taxon>Deinococcota</taxon>
        <taxon>Deinococci</taxon>
        <taxon>Thermales</taxon>
        <taxon>Thermaceae</taxon>
        <taxon>Thermus</taxon>
    </lineage>
</organism>
<protein>
    <submittedName>
        <fullName evidence="8">Putative odidoreductase</fullName>
    </submittedName>
</protein>
<keyword evidence="3" id="KW-0963">Cytoplasm</keyword>
<dbReference type="Proteomes" id="UP000000592">
    <property type="component" value="Chromosome"/>
</dbReference>
<evidence type="ECO:0000256" key="4">
    <source>
        <dbReference type="ARBA" id="ARBA00022857"/>
    </source>
</evidence>
<dbReference type="Pfam" id="PF08240">
    <property type="entry name" value="ADH_N"/>
    <property type="match status" value="1"/>
</dbReference>
<dbReference type="KEGG" id="tth:TT_C1163"/>
<evidence type="ECO:0000256" key="5">
    <source>
        <dbReference type="ARBA" id="ARBA00022884"/>
    </source>
</evidence>
<dbReference type="OrthoDB" id="9787435at2"/>
<dbReference type="InterPro" id="IPR011032">
    <property type="entry name" value="GroES-like_sf"/>
</dbReference>
<accession>Q72IG9</accession>
<dbReference type="HOGENOM" id="CLU_026673_3_3_0"/>